<evidence type="ECO:0000313" key="4">
    <source>
        <dbReference type="EMBL" id="NAS13699.1"/>
    </source>
</evidence>
<dbReference type="GO" id="GO:1904047">
    <property type="term" value="F:S-adenosyl-L-methionine binding"/>
    <property type="evidence" value="ECO:0007669"/>
    <property type="project" value="TreeGrafter"/>
</dbReference>
<evidence type="ECO:0000256" key="3">
    <source>
        <dbReference type="ARBA" id="ARBA00022691"/>
    </source>
</evidence>
<dbReference type="GO" id="GO:0009307">
    <property type="term" value="P:DNA restriction-modification system"/>
    <property type="evidence" value="ECO:0007669"/>
    <property type="project" value="InterPro"/>
</dbReference>
<dbReference type="InterPro" id="IPR012327">
    <property type="entry name" value="MeTrfase_D12"/>
</dbReference>
<accession>A0A6L9EHI8</accession>
<dbReference type="PANTHER" id="PTHR30481">
    <property type="entry name" value="DNA ADENINE METHYLASE"/>
    <property type="match status" value="1"/>
</dbReference>
<dbReference type="GO" id="GO:0043565">
    <property type="term" value="F:sequence-specific DNA binding"/>
    <property type="evidence" value="ECO:0007669"/>
    <property type="project" value="TreeGrafter"/>
</dbReference>
<dbReference type="PIRSF" id="PIRSF000398">
    <property type="entry name" value="M_m6A_EcoRV"/>
    <property type="match status" value="1"/>
</dbReference>
<dbReference type="GO" id="GO:0006298">
    <property type="term" value="P:mismatch repair"/>
    <property type="evidence" value="ECO:0007669"/>
    <property type="project" value="TreeGrafter"/>
</dbReference>
<dbReference type="SUPFAM" id="SSF53335">
    <property type="entry name" value="S-adenosyl-L-methionine-dependent methyltransferases"/>
    <property type="match status" value="1"/>
</dbReference>
<dbReference type="RefSeq" id="WP_161436727.1">
    <property type="nucleotide sequence ID" value="NZ_WXYO01000007.1"/>
</dbReference>
<proteinExistence type="predicted"/>
<evidence type="ECO:0000256" key="2">
    <source>
        <dbReference type="ARBA" id="ARBA00022679"/>
    </source>
</evidence>
<organism evidence="4 5">
    <name type="scientific">Poritiphilus flavus</name>
    <dbReference type="NCBI Taxonomy" id="2697053"/>
    <lineage>
        <taxon>Bacteria</taxon>
        <taxon>Pseudomonadati</taxon>
        <taxon>Bacteroidota</taxon>
        <taxon>Flavobacteriia</taxon>
        <taxon>Flavobacteriales</taxon>
        <taxon>Flavobacteriaceae</taxon>
        <taxon>Poritiphilus</taxon>
    </lineage>
</organism>
<dbReference type="EMBL" id="WXYO01000007">
    <property type="protein sequence ID" value="NAS13699.1"/>
    <property type="molecule type" value="Genomic_DNA"/>
</dbReference>
<evidence type="ECO:0000313" key="5">
    <source>
        <dbReference type="Proteomes" id="UP000475249"/>
    </source>
</evidence>
<gene>
    <name evidence="4" type="ORF">GTQ38_16920</name>
</gene>
<protein>
    <submittedName>
        <fullName evidence="4">Uncharacterized protein</fullName>
    </submittedName>
</protein>
<reference evidence="4 5" key="1">
    <citation type="submission" date="2020-01" db="EMBL/GenBank/DDBJ databases">
        <title>Bacteria diversity of Porities sp.</title>
        <authorList>
            <person name="Wang G."/>
        </authorList>
    </citation>
    <scope>NUCLEOTIDE SEQUENCE [LARGE SCALE GENOMIC DNA]</scope>
    <source>
        <strain evidence="4 5">R33</strain>
    </source>
</reference>
<dbReference type="GO" id="GO:0032259">
    <property type="term" value="P:methylation"/>
    <property type="evidence" value="ECO:0007669"/>
    <property type="project" value="UniProtKB-KW"/>
</dbReference>
<keyword evidence="2" id="KW-0808">Transferase</keyword>
<keyword evidence="3" id="KW-0949">S-adenosyl-L-methionine</keyword>
<dbReference type="Gene3D" id="3.40.50.150">
    <property type="entry name" value="Vaccinia Virus protein VP39"/>
    <property type="match status" value="2"/>
</dbReference>
<comment type="caution">
    <text evidence="4">The sequence shown here is derived from an EMBL/GenBank/DDBJ whole genome shotgun (WGS) entry which is preliminary data.</text>
</comment>
<dbReference type="PRINTS" id="PR00505">
    <property type="entry name" value="D12N6MTFRASE"/>
</dbReference>
<dbReference type="AlphaFoldDB" id="A0A6L9EHI8"/>
<dbReference type="GO" id="GO:0009007">
    <property type="term" value="F:site-specific DNA-methyltransferase (adenine-specific) activity"/>
    <property type="evidence" value="ECO:0007669"/>
    <property type="project" value="UniProtKB-EC"/>
</dbReference>
<dbReference type="PANTHER" id="PTHR30481:SF4">
    <property type="entry name" value="SITE-SPECIFIC DNA-METHYLTRANSFERASE (ADENINE-SPECIFIC)"/>
    <property type="match status" value="1"/>
</dbReference>
<dbReference type="Pfam" id="PF02086">
    <property type="entry name" value="MethyltransfD12"/>
    <property type="match status" value="1"/>
</dbReference>
<dbReference type="InterPro" id="IPR029063">
    <property type="entry name" value="SAM-dependent_MTases_sf"/>
</dbReference>
<name>A0A6L9EHI8_9FLAO</name>
<keyword evidence="1" id="KW-0489">Methyltransferase</keyword>
<keyword evidence="5" id="KW-1185">Reference proteome</keyword>
<sequence length="305" mass="35142">MSTKTKKTYKKIRPPFGYFGSKNKLAIELCKDLPPHNCWVDAFCGSAAVTLAKPPAPIEIINDIDGEIVNLFRQLRNNSKRLKKQVELTPYAEVELILARESNEKLNDLEKARQFLVKAMMAINGSFGSSKGGFSYSDSYVRNEREARVNRWNNLPERLDKVVERLKNIRIEQKDAKKLMERFVNRPATLIYLDPPYLADRINGYQNEANDPNFHLDLLNVACRSKSMIFLSGYSNELYAELLTEKKGWTMKEFEVTTQGANGQSKKRTEVLWMNEHFTKSMNKTKAPIILSDKEIENNKLNPER</sequence>
<dbReference type="InterPro" id="IPR012263">
    <property type="entry name" value="M_m6A_EcoRV"/>
</dbReference>
<dbReference type="Proteomes" id="UP000475249">
    <property type="component" value="Unassembled WGS sequence"/>
</dbReference>
<evidence type="ECO:0000256" key="1">
    <source>
        <dbReference type="ARBA" id="ARBA00022603"/>
    </source>
</evidence>